<reference evidence="2 3" key="2">
    <citation type="journal article" date="2012" name="Stand. Genomic Sci.">
        <title>Complete genome sequence of the aquatic bacterium Runella slithyformis type strain (LSU 4(T)).</title>
        <authorList>
            <person name="Copeland A."/>
            <person name="Zhang X."/>
            <person name="Misra M."/>
            <person name="Lapidus A."/>
            <person name="Nolan M."/>
            <person name="Lucas S."/>
            <person name="Deshpande S."/>
            <person name="Cheng J.F."/>
            <person name="Tapia R."/>
            <person name="Goodwin L.A."/>
            <person name="Pitluck S."/>
            <person name="Liolios K."/>
            <person name="Pagani I."/>
            <person name="Ivanova N."/>
            <person name="Mikhailova N."/>
            <person name="Pati A."/>
            <person name="Chen A."/>
            <person name="Palaniappan K."/>
            <person name="Land M."/>
            <person name="Hauser L."/>
            <person name="Pan C."/>
            <person name="Jeffries C.D."/>
            <person name="Detter J.C."/>
            <person name="Brambilla E.M."/>
            <person name="Rohde M."/>
            <person name="Djao O.D."/>
            <person name="Goker M."/>
            <person name="Sikorski J."/>
            <person name="Tindall B.J."/>
            <person name="Woyke T."/>
            <person name="Bristow J."/>
            <person name="Eisen J.A."/>
            <person name="Markowitz V."/>
            <person name="Hugenholtz P."/>
            <person name="Kyrpides N.C."/>
            <person name="Klenk H.P."/>
            <person name="Mavromatis K."/>
        </authorList>
    </citation>
    <scope>NUCLEOTIDE SEQUENCE [LARGE SCALE GENOMIC DNA]</scope>
    <source>
        <strain evidence="3">ATCC 29530 / DSM 19594 / LMG 11500 / NCIMB 11436 / LSU 4</strain>
    </source>
</reference>
<dbReference type="InterPro" id="IPR014982">
    <property type="entry name" value="GSCFA"/>
</dbReference>
<dbReference type="RefSeq" id="WP_013929160.1">
    <property type="nucleotide sequence ID" value="NC_015703.1"/>
</dbReference>
<protein>
    <submittedName>
        <fullName evidence="2">GSCFA domain protein</fullName>
    </submittedName>
</protein>
<dbReference type="SUPFAM" id="SSF52266">
    <property type="entry name" value="SGNH hydrolase"/>
    <property type="match status" value="1"/>
</dbReference>
<name>A0A7U4E6R1_RUNSL</name>
<evidence type="ECO:0000259" key="1">
    <source>
        <dbReference type="Pfam" id="PF08885"/>
    </source>
</evidence>
<dbReference type="EMBL" id="CP002859">
    <property type="protein sequence ID" value="AEI49856.1"/>
    <property type="molecule type" value="Genomic_DNA"/>
</dbReference>
<dbReference type="AlphaFoldDB" id="A0A7U4E6R1"/>
<dbReference type="Pfam" id="PF08885">
    <property type="entry name" value="GSCFA"/>
    <property type="match status" value="1"/>
</dbReference>
<dbReference type="Gene3D" id="3.40.50.1110">
    <property type="entry name" value="SGNH hydrolase"/>
    <property type="match status" value="1"/>
</dbReference>
<organism evidence="2 3">
    <name type="scientific">Runella slithyformis (strain ATCC 29530 / DSM 19594 / LMG 11500 / NCIMB 11436 / LSU 4)</name>
    <dbReference type="NCBI Taxonomy" id="761193"/>
    <lineage>
        <taxon>Bacteria</taxon>
        <taxon>Pseudomonadati</taxon>
        <taxon>Bacteroidota</taxon>
        <taxon>Cytophagia</taxon>
        <taxon>Cytophagales</taxon>
        <taxon>Spirosomataceae</taxon>
        <taxon>Runella</taxon>
    </lineage>
</organism>
<keyword evidence="3" id="KW-1185">Reference proteome</keyword>
<reference evidence="3" key="1">
    <citation type="submission" date="2011-06" db="EMBL/GenBank/DDBJ databases">
        <title>The complete genome of chromosome of Runella slithyformis DSM 19594.</title>
        <authorList>
            <consortium name="US DOE Joint Genome Institute (JGI-PGF)"/>
            <person name="Lucas S."/>
            <person name="Han J."/>
            <person name="Lapidus A."/>
            <person name="Bruce D."/>
            <person name="Goodwin L."/>
            <person name="Pitluck S."/>
            <person name="Peters L."/>
            <person name="Kyrpides N."/>
            <person name="Mavromatis K."/>
            <person name="Ivanova N."/>
            <person name="Ovchinnikova G."/>
            <person name="Zhang X."/>
            <person name="Misra M."/>
            <person name="Detter J.C."/>
            <person name="Tapia R."/>
            <person name="Han C."/>
            <person name="Land M."/>
            <person name="Hauser L."/>
            <person name="Markowitz V."/>
            <person name="Cheng J.-F."/>
            <person name="Hugenholtz P."/>
            <person name="Woyke T."/>
            <person name="Wu D."/>
            <person name="Tindall B."/>
            <person name="Faehrich R."/>
            <person name="Brambilla E."/>
            <person name="Klenk H.-P."/>
            <person name="Eisen J.A."/>
        </authorList>
    </citation>
    <scope>NUCLEOTIDE SEQUENCE [LARGE SCALE GENOMIC DNA]</scope>
    <source>
        <strain evidence="3">ATCC 29530 / DSM 19594 / LMG 11500 / NCIMB 11436 / LSU 4</strain>
    </source>
</reference>
<sequence length="328" mass="37974">MHFRTEIPITQNSEKISLHTPVLTIGSCFAEVIGQKLIDTKISALANPFGTVFNPLSITKLLRQALLYQLPDDALYLENQGISFHYDFHSSWWAATQEELKAQLTQQLHQVRDRLLSAKWLIITLGTAYVYRELTAGHIVANCHKMPNKQFRKELLPLQTITEDFRQLYALLRAANPAIRIILTVSPVRHTRDTLPLNAVSKSILRVACHELSESLEMVSYFPAYELLLDDLRDYRFYKSDLIHPNEMAEEYIFQKFSEAYFDHSLKQFTKEWQKMRQEMAHRPQQPNTAAHRSFLENLLKKLQMISGTVGVDAELDAIQQQLQAIKY</sequence>
<gene>
    <name evidence="2" type="ordered locus">Runsl_3492</name>
</gene>
<dbReference type="KEGG" id="rsi:Runsl_3492"/>
<proteinExistence type="predicted"/>
<dbReference type="InterPro" id="IPR036514">
    <property type="entry name" value="SGNH_hydro_sf"/>
</dbReference>
<dbReference type="GO" id="GO:0016788">
    <property type="term" value="F:hydrolase activity, acting on ester bonds"/>
    <property type="evidence" value="ECO:0007669"/>
    <property type="project" value="UniProtKB-ARBA"/>
</dbReference>
<evidence type="ECO:0000313" key="2">
    <source>
        <dbReference type="EMBL" id="AEI49856.1"/>
    </source>
</evidence>
<accession>A0A7U4E6R1</accession>
<dbReference type="CDD" id="cd00229">
    <property type="entry name" value="SGNH_hydrolase"/>
    <property type="match status" value="1"/>
</dbReference>
<evidence type="ECO:0000313" key="3">
    <source>
        <dbReference type="Proteomes" id="UP000000493"/>
    </source>
</evidence>
<dbReference type="PROSITE" id="PS51257">
    <property type="entry name" value="PROKAR_LIPOPROTEIN"/>
    <property type="match status" value="1"/>
</dbReference>
<dbReference type="Proteomes" id="UP000000493">
    <property type="component" value="Chromosome"/>
</dbReference>
<feature type="domain" description="GSCFA" evidence="1">
    <location>
        <begin position="22"/>
        <end position="257"/>
    </location>
</feature>